<evidence type="ECO:0000313" key="2">
    <source>
        <dbReference type="Proteomes" id="UP000827753"/>
    </source>
</evidence>
<proteinExistence type="predicted"/>
<protein>
    <submittedName>
        <fullName evidence="1">Uncharacterized protein</fullName>
    </submittedName>
</protein>
<dbReference type="EMBL" id="OK499987">
    <property type="protein sequence ID" value="UGO48000.1"/>
    <property type="molecule type" value="Genomic_DNA"/>
</dbReference>
<gene>
    <name evidence="1" type="ORF">MRDARSEY_168</name>
</gene>
<evidence type="ECO:0000313" key="1">
    <source>
        <dbReference type="EMBL" id="UGO48000.1"/>
    </source>
</evidence>
<name>A0AAE8YTE1_9CAUD</name>
<organism evidence="1 2">
    <name type="scientific">Bacillus phage vB_BanS_MrDarsey</name>
    <dbReference type="NCBI Taxonomy" id="2894787"/>
    <lineage>
        <taxon>Viruses</taxon>
        <taxon>Duplodnaviria</taxon>
        <taxon>Heunggongvirae</taxon>
        <taxon>Uroviricota</taxon>
        <taxon>Caudoviricetes</taxon>
        <taxon>Joanripponvirinae</taxon>
        <taxon>Tsamsavirus</taxon>
        <taxon>Tsamsavirus mrdarsey</taxon>
    </lineage>
</organism>
<accession>A0AAE8YTE1</accession>
<dbReference type="Proteomes" id="UP000827753">
    <property type="component" value="Segment"/>
</dbReference>
<sequence length="81" mass="8807">MFSIIGALLGGFILQLFGFDNVVQTGMLEVFGKTISDTSYYFLFGMMGASKSVFARLGSAIGSSQKLQKQADDLTNKLKKK</sequence>
<reference evidence="1 2" key="1">
    <citation type="submission" date="2021-10" db="EMBL/GenBank/DDBJ databases">
        <authorList>
            <person name="Lavering E.D."/>
            <person name="James R."/>
            <person name="Fairholm J.D."/>
            <person name="Ogilvie B.H."/>
            <person name="Thurgood T.L."/>
            <person name="Robison R.A."/>
            <person name="Grose J.H."/>
        </authorList>
    </citation>
    <scope>NUCLEOTIDE SEQUENCE [LARGE SCALE GENOMIC DNA]</scope>
</reference>
<keyword evidence="2" id="KW-1185">Reference proteome</keyword>